<name>A0A1B7MTE9_9AGAM</name>
<reference evidence="2 3" key="1">
    <citation type="submission" date="2016-06" db="EMBL/GenBank/DDBJ databases">
        <title>Comparative genomics of the ectomycorrhizal sister species Rhizopogon vinicolor and Rhizopogon vesiculosus (Basidiomycota: Boletales) reveals a divergence of the mating type B locus.</title>
        <authorList>
            <consortium name="DOE Joint Genome Institute"/>
            <person name="Mujic A.B."/>
            <person name="Kuo A."/>
            <person name="Tritt A."/>
            <person name="Lipzen A."/>
            <person name="Chen C."/>
            <person name="Johnson J."/>
            <person name="Sharma A."/>
            <person name="Barry K."/>
            <person name="Grigoriev I.V."/>
            <person name="Spatafora J.W."/>
        </authorList>
    </citation>
    <scope>NUCLEOTIDE SEQUENCE [LARGE SCALE GENOMIC DNA]</scope>
    <source>
        <strain evidence="2 3">AM-OR11-026</strain>
    </source>
</reference>
<proteinExistence type="predicted"/>
<dbReference type="AlphaFoldDB" id="A0A1B7MTE9"/>
<dbReference type="STRING" id="1314800.A0A1B7MTE9"/>
<accession>A0A1B7MTE9</accession>
<feature type="region of interest" description="Disordered" evidence="1">
    <location>
        <begin position="460"/>
        <end position="491"/>
    </location>
</feature>
<dbReference type="OrthoDB" id="5345779at2759"/>
<sequence>MDMANSLPRELWSHIFDLAADEDTIFYPGLPTSMTQSSWARSLITDWQLRTPQDTINMIQRRAYATKKSIISTCKSWRSLGLEFLVHYLFFNDPSKLRCLTNLLTSNPMLGWWTRRLHITHFRVHYNSGLPLDEFEAALTSVLLQTPNLEIFIVDWPLSRAFGSIADTLGTHCKNLRTAQWHVPAELLPKVIWALDALPLLVSLAVELDVPLKEADALTLGSAQDVKLHLPNLQQLILRGHSAEFIDQASGWNIPLLRSFSFDYGNKTEDVPDVLSFLATHGTSLLFLDLNCIPTLDIRTILDLCPLLTAFSFNLDWKIPPTTQDNNENTDADAHTVALTNRPHEHIAHIGLHGLLFAFGVGLASAYAHPDPLRTLLIQRINDANFSALAKTKASFPKLERVRVLSQTVLTDLERADGPQGGGMDRWERWAGMCERAGVRLEDCTGALLGTLPQNFEEYEEQEEDESLDGNDYYYTDEEVEEEEPPRPGGVGLAELRALLEECRKMSEEREDPPFGLAY</sequence>
<dbReference type="EMBL" id="KV448462">
    <property type="protein sequence ID" value="OAX35840.1"/>
    <property type="molecule type" value="Genomic_DNA"/>
</dbReference>
<organism evidence="2 3">
    <name type="scientific">Rhizopogon vinicolor AM-OR11-026</name>
    <dbReference type="NCBI Taxonomy" id="1314800"/>
    <lineage>
        <taxon>Eukaryota</taxon>
        <taxon>Fungi</taxon>
        <taxon>Dikarya</taxon>
        <taxon>Basidiomycota</taxon>
        <taxon>Agaricomycotina</taxon>
        <taxon>Agaricomycetes</taxon>
        <taxon>Agaricomycetidae</taxon>
        <taxon>Boletales</taxon>
        <taxon>Suillineae</taxon>
        <taxon>Rhizopogonaceae</taxon>
        <taxon>Rhizopogon</taxon>
    </lineage>
</organism>
<gene>
    <name evidence="2" type="ORF">K503DRAFT_773063</name>
</gene>
<dbReference type="InParanoid" id="A0A1B7MTE9"/>
<feature type="compositionally biased region" description="Acidic residues" evidence="1">
    <location>
        <begin position="460"/>
        <end position="484"/>
    </location>
</feature>
<evidence type="ECO:0000313" key="2">
    <source>
        <dbReference type="EMBL" id="OAX35840.1"/>
    </source>
</evidence>
<evidence type="ECO:0000313" key="3">
    <source>
        <dbReference type="Proteomes" id="UP000092154"/>
    </source>
</evidence>
<dbReference type="Proteomes" id="UP000092154">
    <property type="component" value="Unassembled WGS sequence"/>
</dbReference>
<protein>
    <submittedName>
        <fullName evidence="2">Uncharacterized protein</fullName>
    </submittedName>
</protein>
<evidence type="ECO:0000256" key="1">
    <source>
        <dbReference type="SAM" id="MobiDB-lite"/>
    </source>
</evidence>
<keyword evidence="3" id="KW-1185">Reference proteome</keyword>